<dbReference type="PANTHER" id="PTHR11158">
    <property type="entry name" value="MSF1/PX19 RELATED"/>
    <property type="match status" value="1"/>
</dbReference>
<dbReference type="PROSITE" id="PS50904">
    <property type="entry name" value="PRELI_MSF1"/>
    <property type="match status" value="1"/>
</dbReference>
<accession>A0A6P6YJQ0</accession>
<evidence type="ECO:0000259" key="2">
    <source>
        <dbReference type="PROSITE" id="PS50904"/>
    </source>
</evidence>
<dbReference type="Pfam" id="PF10239">
    <property type="entry name" value="DUF2465"/>
    <property type="match status" value="1"/>
</dbReference>
<dbReference type="InParanoid" id="A0A6P6YJQ0"/>
<dbReference type="Proteomes" id="UP000515146">
    <property type="component" value="Unplaced"/>
</dbReference>
<dbReference type="OrthoDB" id="341300at2759"/>
<reference evidence="4" key="1">
    <citation type="submission" date="2025-08" db="UniProtKB">
        <authorList>
            <consortium name="RefSeq"/>
        </authorList>
    </citation>
    <scope>IDENTIFICATION</scope>
    <source>
        <strain evidence="4">Airmid</strain>
    </source>
</reference>
<dbReference type="GO" id="GO:0005758">
    <property type="term" value="C:mitochondrial intermembrane space"/>
    <property type="evidence" value="ECO:0007669"/>
    <property type="project" value="InterPro"/>
</dbReference>
<dbReference type="InterPro" id="IPR006797">
    <property type="entry name" value="PRELI/MSF1_dom"/>
</dbReference>
<keyword evidence="3" id="KW-1185">Reference proteome</keyword>
<dbReference type="Pfam" id="PF04707">
    <property type="entry name" value="PRELI"/>
    <property type="match status" value="1"/>
</dbReference>
<organism evidence="3 4">
    <name type="scientific">Dermatophagoides pteronyssinus</name>
    <name type="common">European house dust mite</name>
    <dbReference type="NCBI Taxonomy" id="6956"/>
    <lineage>
        <taxon>Eukaryota</taxon>
        <taxon>Metazoa</taxon>
        <taxon>Ecdysozoa</taxon>
        <taxon>Arthropoda</taxon>
        <taxon>Chelicerata</taxon>
        <taxon>Arachnida</taxon>
        <taxon>Acari</taxon>
        <taxon>Acariformes</taxon>
        <taxon>Sarcoptiformes</taxon>
        <taxon>Astigmata</taxon>
        <taxon>Psoroptidia</taxon>
        <taxon>Analgoidea</taxon>
        <taxon>Pyroglyphidae</taxon>
        <taxon>Dermatophagoidinae</taxon>
        <taxon>Dermatophagoides</taxon>
    </lineage>
</organism>
<dbReference type="InterPro" id="IPR037365">
    <property type="entry name" value="Slowmo/Ups"/>
</dbReference>
<protein>
    <submittedName>
        <fullName evidence="4">Protein FAM98A-like</fullName>
    </submittedName>
</protein>
<sequence length="465" mass="53852">MMLMSHDLIDIFGELNYPSIKDIDLDNLSLIDFSRLLNWISLQLNCFAKTDSIVNLIKDESELDSLRIELNSLFGELGSIHSNTSIDNVVNRHMILYSLAGDLLAARVNYVKKFDENLNVFTDKLNPKNDIQVINNCLSIPKSSNQLKNIKTYFQTVRQRLDKSPLKYQDEDSLLLPNGGRLTTAQWTELKNLNEQLANEYALRREMLLRRADMTIGSFSWNREKTDDTDEKIITQIYQEKRKGWSSKQTFNYGWEQVAIAFWNRYPNPYSKHVLTEDVIHRRVNRDGRLFTKRLLMKTNSAPKWTERFLPANHVFIIEESIVDSKAKTLTTYTRNIGLQHLLTLEEKVVYKIDHEHQQQTICERQAWIQSAFYGLSSAIQRLGLERYKQNIKKAYKGFNLTLETIFDSVNRNKTIVDIGNSQLPIPSFNPIFKERLRQSATKASQFAKSNIPTVIAAAGSDDQD</sequence>
<evidence type="ECO:0000313" key="3">
    <source>
        <dbReference type="Proteomes" id="UP000515146"/>
    </source>
</evidence>
<gene>
    <name evidence="4" type="primary">LOC113798613</name>
</gene>
<dbReference type="RefSeq" id="XP_027204976.1">
    <property type="nucleotide sequence ID" value="XM_027349175.1"/>
</dbReference>
<feature type="domain" description="PRELI/MSF1" evidence="2">
    <location>
        <begin position="242"/>
        <end position="411"/>
    </location>
</feature>
<comment type="similarity">
    <text evidence="1">Belongs to the FAM98 family.</text>
</comment>
<proteinExistence type="inferred from homology"/>
<evidence type="ECO:0000256" key="1">
    <source>
        <dbReference type="ARBA" id="ARBA00007218"/>
    </source>
</evidence>
<name>A0A6P6YJQ0_DERPT</name>
<evidence type="ECO:0000313" key="4">
    <source>
        <dbReference type="RefSeq" id="XP_027204976.1"/>
    </source>
</evidence>
<dbReference type="InterPro" id="IPR018797">
    <property type="entry name" value="FAM98"/>
</dbReference>
<dbReference type="AlphaFoldDB" id="A0A6P6YJQ0"/>
<dbReference type="KEGG" id="dpte:113798613"/>